<evidence type="ECO:0000313" key="4">
    <source>
        <dbReference type="EMBL" id="CZR63652.1"/>
    </source>
</evidence>
<organism evidence="4 5">
    <name type="scientific">Phialocephala subalpina</name>
    <dbReference type="NCBI Taxonomy" id="576137"/>
    <lineage>
        <taxon>Eukaryota</taxon>
        <taxon>Fungi</taxon>
        <taxon>Dikarya</taxon>
        <taxon>Ascomycota</taxon>
        <taxon>Pezizomycotina</taxon>
        <taxon>Leotiomycetes</taxon>
        <taxon>Helotiales</taxon>
        <taxon>Mollisiaceae</taxon>
        <taxon>Phialocephala</taxon>
        <taxon>Phialocephala fortinii species complex</taxon>
    </lineage>
</organism>
<dbReference type="OrthoDB" id="5431013at2759"/>
<dbReference type="InterPro" id="IPR042855">
    <property type="entry name" value="V_SNARE_CC"/>
</dbReference>
<dbReference type="EMBL" id="FJOG01000024">
    <property type="protein sequence ID" value="CZR63652.1"/>
    <property type="molecule type" value="Genomic_DNA"/>
</dbReference>
<gene>
    <name evidence="4" type="ORF">PAC_13549</name>
</gene>
<name>A0A1L7XF48_9HELO</name>
<dbReference type="PANTHER" id="PTHR36167">
    <property type="entry name" value="C2H2 FINGER DOMAIN TRANSCRIPTION FACTOR (EUROFUNG)-RELATED"/>
    <property type="match status" value="1"/>
</dbReference>
<dbReference type="STRING" id="576137.A0A1L7XF48"/>
<feature type="compositionally biased region" description="Basic and acidic residues" evidence="2">
    <location>
        <begin position="388"/>
        <end position="398"/>
    </location>
</feature>
<keyword evidence="1" id="KW-0175">Coiled coil</keyword>
<reference evidence="4 5" key="1">
    <citation type="submission" date="2016-03" db="EMBL/GenBank/DDBJ databases">
        <authorList>
            <person name="Ploux O."/>
        </authorList>
    </citation>
    <scope>NUCLEOTIDE SEQUENCE [LARGE SCALE GENOMIC DNA]</scope>
    <source>
        <strain evidence="4 5">UAMH 11012</strain>
    </source>
</reference>
<dbReference type="AlphaFoldDB" id="A0A1L7XF48"/>
<accession>A0A1L7XF48</accession>
<dbReference type="InterPro" id="IPR039327">
    <property type="entry name" value="CON7-like"/>
</dbReference>
<dbReference type="Proteomes" id="UP000184330">
    <property type="component" value="Unassembled WGS sequence"/>
</dbReference>
<feature type="region of interest" description="Disordered" evidence="2">
    <location>
        <begin position="364"/>
        <end position="424"/>
    </location>
</feature>
<proteinExistence type="predicted"/>
<evidence type="ECO:0000256" key="2">
    <source>
        <dbReference type="SAM" id="MobiDB-lite"/>
    </source>
</evidence>
<sequence length="644" mass="70546">MAEAIAALGIIASITQLADYGFKLSIKLYTFSSTISTASTTISSISNDVSLTSTVLKELCQIIKSDDAHVVSENAILATKQTVDECLKIFGELDDALSKCLVSVGLDKGEKGESGEMGKLRKRRGNVVERLKWPFKQPKMELLRSNLDRLKASLTLMLQVLSYARDVSNRNEAASSLQYQKQIIESLARSEHAMKRRYYALKHALEGHTSGGTLNATINSSVNTMASRDTDDEPPEYQHPSPAAKISNPVGELLLCFRLISDLLEHHSTTTKDGSLADPNPDVFQEALNLIRKMEIHKLEQLYGDQPNHAKVQSLKNIQTRLRGLVQPSHGGVFVELSPGTEKEEVEAIKRQIRYMKDEDVSSARSALPHIQPGALGATGAEYSSSNIEKEKPPRYDDRSDDEATISVPAASPSNDNSEHHGSDSLQAQIDATVGVMRETINKVTQRGERLDSLQGSSGNDKPVTVHQAAPGGAGSQPKTSDAMQAKTGEIAAIMRKNIESVTERGDHRLIYGRDDGNLSEQSKRFYLEAKRRQSEGLLAKAYRSVAEGIARVGSEGYKAMQGLYESSSNLFIEPEKDEDGEKLGSHTPQHGNILEGFQELEEEEEEEGDENIVDDLLSQWTTLKVKVHDHPVEGAAASANVQS</sequence>
<dbReference type="PANTHER" id="PTHR36167:SF4">
    <property type="entry name" value="FUNGAL N-TERMINAL DOMAIN-CONTAINING PROTEIN"/>
    <property type="match status" value="1"/>
</dbReference>
<evidence type="ECO:0000259" key="3">
    <source>
        <dbReference type="PROSITE" id="PS50892"/>
    </source>
</evidence>
<protein>
    <recommendedName>
        <fullName evidence="3">V-SNARE coiled-coil homology domain-containing protein</fullName>
    </recommendedName>
</protein>
<dbReference type="PROSITE" id="PS50892">
    <property type="entry name" value="V_SNARE"/>
    <property type="match status" value="1"/>
</dbReference>
<dbReference type="SUPFAM" id="SSF58038">
    <property type="entry name" value="SNARE fusion complex"/>
    <property type="match status" value="1"/>
</dbReference>
<feature type="region of interest" description="Disordered" evidence="2">
    <location>
        <begin position="225"/>
        <end position="244"/>
    </location>
</feature>
<feature type="region of interest" description="Disordered" evidence="2">
    <location>
        <begin position="444"/>
        <end position="485"/>
    </location>
</feature>
<dbReference type="Gene3D" id="1.20.5.110">
    <property type="match status" value="2"/>
</dbReference>
<dbReference type="Pfam" id="PF00957">
    <property type="entry name" value="Synaptobrevin"/>
    <property type="match status" value="1"/>
</dbReference>
<keyword evidence="5" id="KW-1185">Reference proteome</keyword>
<evidence type="ECO:0000256" key="1">
    <source>
        <dbReference type="PROSITE-ProRule" id="PRU00290"/>
    </source>
</evidence>
<dbReference type="GO" id="GO:0006355">
    <property type="term" value="P:regulation of DNA-templated transcription"/>
    <property type="evidence" value="ECO:0007669"/>
    <property type="project" value="InterPro"/>
</dbReference>
<evidence type="ECO:0000313" key="5">
    <source>
        <dbReference type="Proteomes" id="UP000184330"/>
    </source>
</evidence>
<feature type="domain" description="V-SNARE coiled-coil homology" evidence="3">
    <location>
        <begin position="480"/>
        <end position="540"/>
    </location>
</feature>